<dbReference type="InterPro" id="IPR001849">
    <property type="entry name" value="PH_domain"/>
</dbReference>
<evidence type="ECO:0000259" key="4">
    <source>
        <dbReference type="PROSITE" id="PS51462"/>
    </source>
</evidence>
<dbReference type="PROSITE" id="PS00893">
    <property type="entry name" value="NUDIX_BOX"/>
    <property type="match status" value="1"/>
</dbReference>
<dbReference type="EMBL" id="PQSP01000002">
    <property type="protein sequence ID" value="RUS67313.1"/>
    <property type="molecule type" value="Genomic_DNA"/>
</dbReference>
<comment type="caution">
    <text evidence="5">The sequence shown here is derived from an EMBL/GenBank/DDBJ whole genome shotgun (WGS) entry which is preliminary data.</text>
</comment>
<organism evidence="5 6">
    <name type="scientific">Saezia sanguinis</name>
    <dbReference type="NCBI Taxonomy" id="1965230"/>
    <lineage>
        <taxon>Bacteria</taxon>
        <taxon>Pseudomonadati</taxon>
        <taxon>Pseudomonadota</taxon>
        <taxon>Betaproteobacteria</taxon>
        <taxon>Burkholderiales</taxon>
        <taxon>Saeziaceae</taxon>
        <taxon>Saezia</taxon>
    </lineage>
</organism>
<reference evidence="5 6" key="1">
    <citation type="submission" date="2018-01" db="EMBL/GenBank/DDBJ databases">
        <title>Saezia sanguinis gen. nov., sp. nov., in the order Burkholderiales isolated from human blood.</title>
        <authorList>
            <person name="Medina-Pascual M.J."/>
            <person name="Valdezate S."/>
            <person name="Monzon S."/>
            <person name="Cuesta I."/>
            <person name="Carrasco G."/>
            <person name="Villalon P."/>
            <person name="Saez-Nieto J.A."/>
        </authorList>
    </citation>
    <scope>NUCLEOTIDE SEQUENCE [LARGE SCALE GENOMIC DNA]</scope>
    <source>
        <strain evidence="5 6">CNM695-12</strain>
    </source>
</reference>
<proteinExistence type="predicted"/>
<dbReference type="Proteomes" id="UP000286947">
    <property type="component" value="Unassembled WGS sequence"/>
</dbReference>
<dbReference type="Pfam" id="PF00293">
    <property type="entry name" value="NUDIX"/>
    <property type="match status" value="1"/>
</dbReference>
<dbReference type="PROSITE" id="PS51462">
    <property type="entry name" value="NUDIX"/>
    <property type="match status" value="1"/>
</dbReference>
<evidence type="ECO:0000259" key="3">
    <source>
        <dbReference type="PROSITE" id="PS50003"/>
    </source>
</evidence>
<sequence length="278" mass="30673">MTMEFSASPAQSEEFAQWLYGLQRSCQQPPLKPRMPLYIGGAHVGSVEEGVAQRLLQQHFFRQEAGQLVLAPDSATMVLQDVALWLRENGLAAKWRNEQLAVLDGSGQTHATVERAVIRTLGMTSVAVHLFGWLADGRIWLQRRALDKATDPGKLDTLAGGLVAAHEPLDVALERETWEEAGVRWPQVKNVHKGEMFVVQCPIDERIGGYMIEQCHWYTAQLADDVLPVNQDGEVAEFALLSPEDMVQAMLAGDCAAEAALIFARVMGMETNRSHGKG</sequence>
<dbReference type="InterPro" id="IPR020084">
    <property type="entry name" value="NUDIX_hydrolase_CS"/>
</dbReference>
<evidence type="ECO:0000256" key="1">
    <source>
        <dbReference type="ARBA" id="ARBA00001946"/>
    </source>
</evidence>
<dbReference type="Gene3D" id="3.30.750.160">
    <property type="match status" value="1"/>
</dbReference>
<dbReference type="PROSITE" id="PS50003">
    <property type="entry name" value="PH_DOMAIN"/>
    <property type="match status" value="1"/>
</dbReference>
<accession>A0A433SF01</accession>
<keyword evidence="2" id="KW-0378">Hydrolase</keyword>
<evidence type="ECO:0000313" key="6">
    <source>
        <dbReference type="Proteomes" id="UP000286947"/>
    </source>
</evidence>
<feature type="domain" description="PH" evidence="3">
    <location>
        <begin position="1"/>
        <end position="27"/>
    </location>
</feature>
<keyword evidence="6" id="KW-1185">Reference proteome</keyword>
<dbReference type="AlphaFoldDB" id="A0A433SF01"/>
<evidence type="ECO:0000256" key="2">
    <source>
        <dbReference type="ARBA" id="ARBA00022801"/>
    </source>
</evidence>
<dbReference type="Gene3D" id="3.90.79.10">
    <property type="entry name" value="Nucleoside Triphosphate Pyrophosphohydrolase"/>
    <property type="match status" value="1"/>
</dbReference>
<comment type="cofactor">
    <cofactor evidence="1">
        <name>Mg(2+)</name>
        <dbReference type="ChEBI" id="CHEBI:18420"/>
    </cofactor>
</comment>
<dbReference type="GO" id="GO:0004452">
    <property type="term" value="F:isopentenyl-diphosphate delta-isomerase activity"/>
    <property type="evidence" value="ECO:0007669"/>
    <property type="project" value="UniProtKB-EC"/>
</dbReference>
<protein>
    <submittedName>
        <fullName evidence="5">Isopentenyl-diphosphate Delta-isomerase</fullName>
        <ecNumber evidence="5">5.3.3.2</ecNumber>
    </submittedName>
</protein>
<dbReference type="EC" id="5.3.3.2" evidence="5"/>
<gene>
    <name evidence="5" type="primary">idi</name>
    <name evidence="5" type="ORF">CUZ56_01257</name>
</gene>
<dbReference type="RefSeq" id="WP_126979249.1">
    <property type="nucleotide sequence ID" value="NZ_PQSP01000002.1"/>
</dbReference>
<dbReference type="OrthoDB" id="5621792at2"/>
<evidence type="ECO:0000313" key="5">
    <source>
        <dbReference type="EMBL" id="RUS67313.1"/>
    </source>
</evidence>
<dbReference type="SUPFAM" id="SSF55811">
    <property type="entry name" value="Nudix"/>
    <property type="match status" value="1"/>
</dbReference>
<feature type="domain" description="Nudix hydrolase" evidence="4">
    <location>
        <begin position="121"/>
        <end position="268"/>
    </location>
</feature>
<dbReference type="GO" id="GO:0016787">
    <property type="term" value="F:hydrolase activity"/>
    <property type="evidence" value="ECO:0007669"/>
    <property type="project" value="UniProtKB-KW"/>
</dbReference>
<dbReference type="InterPro" id="IPR000086">
    <property type="entry name" value="NUDIX_hydrolase_dom"/>
</dbReference>
<dbReference type="InterPro" id="IPR015797">
    <property type="entry name" value="NUDIX_hydrolase-like_dom_sf"/>
</dbReference>
<keyword evidence="5" id="KW-0413">Isomerase</keyword>
<name>A0A433SF01_9BURK</name>